<dbReference type="PANTHER" id="PTHR39156:SF2">
    <property type="entry name" value="DNA PRIMASE (BACTERIAL TYPE) AND SMALL PRIMASE-LIKE PROTEINS"/>
    <property type="match status" value="1"/>
</dbReference>
<dbReference type="EMBL" id="FNED01000012">
    <property type="protein sequence ID" value="SDJ12258.1"/>
    <property type="molecule type" value="Genomic_DNA"/>
</dbReference>
<reference evidence="2 3" key="1">
    <citation type="submission" date="2016-10" db="EMBL/GenBank/DDBJ databases">
        <authorList>
            <person name="de Groot N.N."/>
        </authorList>
    </citation>
    <scope>NUCLEOTIDE SEQUENCE [LARGE SCALE GENOMIC DNA]</scope>
    <source>
        <strain evidence="2 3">DSM 2895</strain>
    </source>
</reference>
<evidence type="ECO:0000259" key="1">
    <source>
        <dbReference type="SMART" id="SM00493"/>
    </source>
</evidence>
<dbReference type="AlphaFoldDB" id="A0A0K2WIE5"/>
<dbReference type="RefSeq" id="WP_200894283.1">
    <property type="nucleotide sequence ID" value="NZ_BJOA01000075.1"/>
</dbReference>
<evidence type="ECO:0000313" key="3">
    <source>
        <dbReference type="Proteomes" id="UP000182836"/>
    </source>
</evidence>
<dbReference type="GeneID" id="42304340"/>
<dbReference type="SMART" id="SM00493">
    <property type="entry name" value="TOPRIM"/>
    <property type="match status" value="1"/>
</dbReference>
<dbReference type="GO" id="GO:0006364">
    <property type="term" value="P:rRNA processing"/>
    <property type="evidence" value="ECO:0007669"/>
    <property type="project" value="TreeGrafter"/>
</dbReference>
<dbReference type="InterPro" id="IPR006171">
    <property type="entry name" value="TOPRIM_dom"/>
</dbReference>
<dbReference type="Pfam" id="PF01751">
    <property type="entry name" value="Toprim"/>
    <property type="match status" value="1"/>
</dbReference>
<protein>
    <submittedName>
        <fullName evidence="2">Toprim domain protein</fullName>
    </submittedName>
</protein>
<dbReference type="Gene3D" id="3.40.1360.10">
    <property type="match status" value="1"/>
</dbReference>
<gene>
    <name evidence="2" type="ORF">SAMN04487909_11259</name>
</gene>
<dbReference type="Proteomes" id="UP000182836">
    <property type="component" value="Unassembled WGS sequence"/>
</dbReference>
<feature type="domain" description="Toprim" evidence="1">
    <location>
        <begin position="4"/>
        <end position="78"/>
    </location>
</feature>
<name>A0A0K2WIE5_ANEMI</name>
<accession>A0A0K2WIE5</accession>
<evidence type="ECO:0000313" key="2">
    <source>
        <dbReference type="EMBL" id="SDJ12258.1"/>
    </source>
</evidence>
<organism evidence="2 3">
    <name type="scientific">Aneurinibacillus migulanus</name>
    <name type="common">Bacillus migulanus</name>
    <dbReference type="NCBI Taxonomy" id="47500"/>
    <lineage>
        <taxon>Bacteria</taxon>
        <taxon>Bacillati</taxon>
        <taxon>Bacillota</taxon>
        <taxon>Bacilli</taxon>
        <taxon>Bacillales</taxon>
        <taxon>Paenibacillaceae</taxon>
        <taxon>Aneurinibacillus group</taxon>
        <taxon>Aneurinibacillus</taxon>
    </lineage>
</organism>
<dbReference type="GO" id="GO:0043822">
    <property type="term" value="F:ribonuclease M5 activity"/>
    <property type="evidence" value="ECO:0007669"/>
    <property type="project" value="TreeGrafter"/>
</dbReference>
<dbReference type="SUPFAM" id="SSF110455">
    <property type="entry name" value="Toprim domain"/>
    <property type="match status" value="1"/>
</dbReference>
<sequence length="113" mass="13148">MIIGKVIIVEGKTDKKRLEKVIAEPVEIICTHGTLSTRKLEDIHYRTGDSDVYIFVDEDASGKKLRSQLKHEFPNAYHLYTRRSYTEIARTPYEYLMKILRDAHIEVNKAVIL</sequence>
<dbReference type="PANTHER" id="PTHR39156">
    <property type="entry name" value="RIBONUCLEASE M5"/>
    <property type="match status" value="1"/>
</dbReference>
<proteinExistence type="predicted"/>